<gene>
    <name evidence="1" type="ORF">J0654_00630</name>
</gene>
<sequence length="158" mass="18368">MRNYLVIIGSTIILFSCSYDDNVFVDDRDEALFGQWEYEGIDSDTAVDINGDGTVNIDLYNTNEIHQCLKDNLTFFTEGPIGEKNEFRLNENGLSCGEVDPYSTVESDKYELLNNEILHFENRNDMRIMEFTKNRLVLEQDDFLDDQDVVITYTFKRS</sequence>
<dbReference type="Proteomes" id="UP000664807">
    <property type="component" value="Unassembled WGS sequence"/>
</dbReference>
<proteinExistence type="predicted"/>
<dbReference type="PROSITE" id="PS51257">
    <property type="entry name" value="PROKAR_LIPOPROTEIN"/>
    <property type="match status" value="1"/>
</dbReference>
<name>A0ABS3FAE8_9FLAO</name>
<protein>
    <recommendedName>
        <fullName evidence="3">Lipocalin-like domain-containing protein</fullName>
    </recommendedName>
</protein>
<evidence type="ECO:0000313" key="1">
    <source>
        <dbReference type="EMBL" id="MBO0340123.1"/>
    </source>
</evidence>
<keyword evidence="2" id="KW-1185">Reference proteome</keyword>
<comment type="caution">
    <text evidence="1">The sequence shown here is derived from an EMBL/GenBank/DDBJ whole genome shotgun (WGS) entry which is preliminary data.</text>
</comment>
<dbReference type="EMBL" id="JAFLNM010000001">
    <property type="protein sequence ID" value="MBO0340123.1"/>
    <property type="molecule type" value="Genomic_DNA"/>
</dbReference>
<evidence type="ECO:0000313" key="2">
    <source>
        <dbReference type="Proteomes" id="UP000664807"/>
    </source>
</evidence>
<dbReference type="RefSeq" id="WP_207025728.1">
    <property type="nucleotide sequence ID" value="NZ_JAFLNM010000001.1"/>
</dbReference>
<accession>A0ABS3FAE8</accession>
<reference evidence="1 2" key="1">
    <citation type="submission" date="2021-03" db="EMBL/GenBank/DDBJ databases">
        <title>Muricauda lutimaris sp. nov. and Muricauda ruestringensis sp. nov, two marine members of the Flavobacteriaceae isolated from deep sea sediments of Western Pacific.</title>
        <authorList>
            <person name="Zhao S."/>
            <person name="Liu R."/>
        </authorList>
    </citation>
    <scope>NUCLEOTIDE SEQUENCE [LARGE SCALE GENOMIC DNA]</scope>
    <source>
        <strain evidence="1 2">BC31-3-A3</strain>
    </source>
</reference>
<evidence type="ECO:0008006" key="3">
    <source>
        <dbReference type="Google" id="ProtNLM"/>
    </source>
</evidence>
<organism evidence="1 2">
    <name type="scientific">Flagellimonas profundi</name>
    <dbReference type="NCBI Taxonomy" id="2915620"/>
    <lineage>
        <taxon>Bacteria</taxon>
        <taxon>Pseudomonadati</taxon>
        <taxon>Bacteroidota</taxon>
        <taxon>Flavobacteriia</taxon>
        <taxon>Flavobacteriales</taxon>
        <taxon>Flavobacteriaceae</taxon>
        <taxon>Flagellimonas</taxon>
    </lineage>
</organism>